<keyword evidence="4" id="KW-1185">Reference proteome</keyword>
<evidence type="ECO:0000256" key="1">
    <source>
        <dbReference type="SAM" id="SignalP"/>
    </source>
</evidence>
<dbReference type="InterPro" id="IPR038765">
    <property type="entry name" value="Papain-like_cys_pep_sf"/>
</dbReference>
<keyword evidence="1" id="KW-0732">Signal</keyword>
<gene>
    <name evidence="3" type="ORF">D7M11_18835</name>
</gene>
<protein>
    <submittedName>
        <fullName evidence="3">Transglutaminase domain-containing protein</fullName>
    </submittedName>
</protein>
<proteinExistence type="predicted"/>
<evidence type="ECO:0000313" key="4">
    <source>
        <dbReference type="Proteomes" id="UP000282311"/>
    </source>
</evidence>
<sequence>MRHMLLALALVFALLVHPPAIQAAPVGDWLNLDGVTNGAIRVAYDVKPGVKTKLMIEKGQDKYTYTLLPNKGEETFALQMGNGDYTVTVLEQMEGNKYKIVQEATVKLEVADSTKVYLNPIQNVNFTAANEAVKKAKELTATLATDREKVQAIYEYIINNIQYDEALAANVPADYIPDIDRTLAAKTDICYGYAALFAGMLRGIDIPAKLIMGTTEYVSAYHAWNEVYVNNQWVTIDTTVDAGWNGSGTAFQMEKDAAKYNPAKTY</sequence>
<dbReference type="AlphaFoldDB" id="A0A3B0CB79"/>
<dbReference type="Gene3D" id="3.10.620.30">
    <property type="match status" value="1"/>
</dbReference>
<reference evidence="3 4" key="1">
    <citation type="journal article" date="2007" name="Int. J. Syst. Evol. Microbiol.">
        <title>Paenibacillus ginsengarvi sp. nov., isolated from soil from ginseng cultivation.</title>
        <authorList>
            <person name="Yoon M.H."/>
            <person name="Ten L.N."/>
            <person name="Im W.T."/>
        </authorList>
    </citation>
    <scope>NUCLEOTIDE SEQUENCE [LARGE SCALE GENOMIC DNA]</scope>
    <source>
        <strain evidence="3 4">KCTC 13059</strain>
    </source>
</reference>
<dbReference type="Proteomes" id="UP000282311">
    <property type="component" value="Unassembled WGS sequence"/>
</dbReference>
<dbReference type="SMART" id="SM00460">
    <property type="entry name" value="TGc"/>
    <property type="match status" value="1"/>
</dbReference>
<dbReference type="OrthoDB" id="9787782at2"/>
<feature type="signal peptide" evidence="1">
    <location>
        <begin position="1"/>
        <end position="23"/>
    </location>
</feature>
<accession>A0A3B0CB79</accession>
<dbReference type="SUPFAM" id="SSF54001">
    <property type="entry name" value="Cysteine proteinases"/>
    <property type="match status" value="1"/>
</dbReference>
<feature type="chain" id="PRO_5017307928" evidence="1">
    <location>
        <begin position="24"/>
        <end position="266"/>
    </location>
</feature>
<organism evidence="3 4">
    <name type="scientific">Paenibacillus ginsengarvi</name>
    <dbReference type="NCBI Taxonomy" id="400777"/>
    <lineage>
        <taxon>Bacteria</taxon>
        <taxon>Bacillati</taxon>
        <taxon>Bacillota</taxon>
        <taxon>Bacilli</taxon>
        <taxon>Bacillales</taxon>
        <taxon>Paenibacillaceae</taxon>
        <taxon>Paenibacillus</taxon>
    </lineage>
</organism>
<dbReference type="PANTHER" id="PTHR33490">
    <property type="entry name" value="BLR5614 PROTEIN-RELATED"/>
    <property type="match status" value="1"/>
</dbReference>
<feature type="domain" description="Transglutaminase-like" evidence="2">
    <location>
        <begin position="182"/>
        <end position="240"/>
    </location>
</feature>
<dbReference type="Pfam" id="PF01841">
    <property type="entry name" value="Transglut_core"/>
    <property type="match status" value="1"/>
</dbReference>
<evidence type="ECO:0000313" key="3">
    <source>
        <dbReference type="EMBL" id="RKN82031.1"/>
    </source>
</evidence>
<comment type="caution">
    <text evidence="3">The sequence shown here is derived from an EMBL/GenBank/DDBJ whole genome shotgun (WGS) entry which is preliminary data.</text>
</comment>
<dbReference type="EMBL" id="RBAH01000013">
    <property type="protein sequence ID" value="RKN82031.1"/>
    <property type="molecule type" value="Genomic_DNA"/>
</dbReference>
<name>A0A3B0CB79_9BACL</name>
<evidence type="ECO:0000259" key="2">
    <source>
        <dbReference type="SMART" id="SM00460"/>
    </source>
</evidence>
<dbReference type="InterPro" id="IPR002931">
    <property type="entry name" value="Transglutaminase-like"/>
</dbReference>